<accession>A0ABQ2RTV9</accession>
<sequence>MCDRIDPGHAGAFQTPHGSTLRAAPVRGKFGGVLTVFWDEHGIDPQDARVTDTDSD</sequence>
<name>A0ABQ2RTV9_9DEIO</name>
<evidence type="ECO:0000313" key="1">
    <source>
        <dbReference type="EMBL" id="GGR66429.1"/>
    </source>
</evidence>
<reference evidence="2" key="1">
    <citation type="journal article" date="2019" name="Int. J. Syst. Evol. Microbiol.">
        <title>The Global Catalogue of Microorganisms (GCM) 10K type strain sequencing project: providing services to taxonomists for standard genome sequencing and annotation.</title>
        <authorList>
            <consortium name="The Broad Institute Genomics Platform"/>
            <consortium name="The Broad Institute Genome Sequencing Center for Infectious Disease"/>
            <person name="Wu L."/>
            <person name="Ma J."/>
        </authorList>
    </citation>
    <scope>NUCLEOTIDE SEQUENCE [LARGE SCALE GENOMIC DNA]</scope>
    <source>
        <strain evidence="2">JCM 31404</strain>
    </source>
</reference>
<comment type="caution">
    <text evidence="1">The sequence shown here is derived from an EMBL/GenBank/DDBJ whole genome shotgun (WGS) entry which is preliminary data.</text>
</comment>
<dbReference type="Proteomes" id="UP000634308">
    <property type="component" value="Unassembled WGS sequence"/>
</dbReference>
<keyword evidence="2" id="KW-1185">Reference proteome</keyword>
<evidence type="ECO:0000313" key="2">
    <source>
        <dbReference type="Proteomes" id="UP000634308"/>
    </source>
</evidence>
<dbReference type="EMBL" id="BMQM01000024">
    <property type="protein sequence ID" value="GGR66429.1"/>
    <property type="molecule type" value="Genomic_DNA"/>
</dbReference>
<proteinExistence type="predicted"/>
<organism evidence="1 2">
    <name type="scientific">Deinococcus seoulensis</name>
    <dbReference type="NCBI Taxonomy" id="1837379"/>
    <lineage>
        <taxon>Bacteria</taxon>
        <taxon>Thermotogati</taxon>
        <taxon>Deinococcota</taxon>
        <taxon>Deinococci</taxon>
        <taxon>Deinococcales</taxon>
        <taxon>Deinococcaceae</taxon>
        <taxon>Deinococcus</taxon>
    </lineage>
</organism>
<protein>
    <submittedName>
        <fullName evidence="1">Uncharacterized protein</fullName>
    </submittedName>
</protein>
<gene>
    <name evidence="1" type="ORF">GCM10008959_30790</name>
</gene>